<feature type="domain" description="Aldehyde dehydrogenase" evidence="6">
    <location>
        <begin position="47"/>
        <end position="516"/>
    </location>
</feature>
<dbReference type="PANTHER" id="PTHR11699">
    <property type="entry name" value="ALDEHYDE DEHYDROGENASE-RELATED"/>
    <property type="match status" value="1"/>
</dbReference>
<dbReference type="InterPro" id="IPR016163">
    <property type="entry name" value="Ald_DH_C"/>
</dbReference>
<evidence type="ECO:0000313" key="8">
    <source>
        <dbReference type="Proteomes" id="UP000240429"/>
    </source>
</evidence>
<gene>
    <name evidence="7" type="ORF">C6Y14_11155</name>
</gene>
<dbReference type="InterPro" id="IPR016160">
    <property type="entry name" value="Ald_DH_CS_CYS"/>
</dbReference>
<dbReference type="OrthoDB" id="6882680at2"/>
<dbReference type="InterPro" id="IPR016162">
    <property type="entry name" value="Ald_DH_N"/>
</dbReference>
<feature type="region of interest" description="Disordered" evidence="5">
    <location>
        <begin position="383"/>
        <end position="406"/>
    </location>
</feature>
<protein>
    <submittedName>
        <fullName evidence="7">Aldehyde dehydrogenase PuuC</fullName>
    </submittedName>
</protein>
<comment type="caution">
    <text evidence="7">The sequence shown here is derived from an EMBL/GenBank/DDBJ whole genome shotgun (WGS) entry which is preliminary data.</text>
</comment>
<dbReference type="RefSeq" id="WP_107016370.1">
    <property type="nucleotide sequence ID" value="NZ_KZ679040.1"/>
</dbReference>
<keyword evidence="2 4" id="KW-0560">Oxidoreductase</keyword>
<evidence type="ECO:0000256" key="3">
    <source>
        <dbReference type="PROSITE-ProRule" id="PRU10007"/>
    </source>
</evidence>
<dbReference type="PROSITE" id="PS00070">
    <property type="entry name" value="ALDEHYDE_DEHYDR_CYS"/>
    <property type="match status" value="1"/>
</dbReference>
<comment type="similarity">
    <text evidence="1 4">Belongs to the aldehyde dehydrogenase family.</text>
</comment>
<sequence length="521" mass="54123">MTAVSPAVTQVTQVTQVTHEEWLRRAKALEPVGTHLIDGADEPGGGGTFAAVSPRDGQVLAEVADGGGAEIDAAVAAARRAFDHGPWPRLAPAERGRTLIRLAGLLEEHRAELALTVSLEMGKPVTEAHDIELRAVIDTFRWYGQLAGKLTDEVPHTAPDALALVTREPAGVVGAVVPWNFPLTLAGWKIAPALAAGCTVVLKPSEHAPLSAALLGRVALLAGLAPGVLNVVNGEGPVAGRALGLHPDVDVLAFTGSTAVGRHFLHYAADSNLKRVWLELGGKSPNIVLPDAPDLAKAAATAAWGIFFNQGEMCTAPSRLLVHASIAEQVTDAVVAHARVLRVGDPLDPATEMGALAGEAHLDRVLGHVRAAVDSGARLRTGGARAPIGAGSGPGGDPGSGSGGSYLEPTVFDRVAPDSPLAREEIFGPVLSVLAFDDLDEAVALANGTEYGLAAGLWTSDLSTAHRVSRALRAGTVWVNCYEEGDLTVPFGGVKQSGNGRDKSVHALEKYTELKTTWIQL</sequence>
<feature type="compositionally biased region" description="Gly residues" evidence="5">
    <location>
        <begin position="390"/>
        <end position="404"/>
    </location>
</feature>
<proteinExistence type="inferred from homology"/>
<reference evidence="7 8" key="1">
    <citation type="submission" date="2018-03" db="EMBL/GenBank/DDBJ databases">
        <title>Streptomyces dioscori sp. nov., a novel endophytic actinobacterium isolated from bulbil of Dioscorea bulbifera L.</title>
        <authorList>
            <person name="Zhikuan W."/>
        </authorList>
    </citation>
    <scope>NUCLEOTIDE SEQUENCE [LARGE SCALE GENOMIC DNA]</scope>
    <source>
        <strain evidence="7 8">A217</strain>
    </source>
</reference>
<organism evidence="7 8">
    <name type="scientific">Streptomyces dioscori</name>
    <dbReference type="NCBI Taxonomy" id="2109333"/>
    <lineage>
        <taxon>Bacteria</taxon>
        <taxon>Bacillati</taxon>
        <taxon>Actinomycetota</taxon>
        <taxon>Actinomycetes</taxon>
        <taxon>Kitasatosporales</taxon>
        <taxon>Streptomycetaceae</taxon>
        <taxon>Streptomyces</taxon>
        <taxon>Streptomyces aurantiacus group</taxon>
    </lineage>
</organism>
<dbReference type="InterPro" id="IPR015590">
    <property type="entry name" value="Aldehyde_DH_dom"/>
</dbReference>
<dbReference type="SUPFAM" id="SSF53720">
    <property type="entry name" value="ALDH-like"/>
    <property type="match status" value="1"/>
</dbReference>
<dbReference type="Gene3D" id="3.40.605.10">
    <property type="entry name" value="Aldehyde Dehydrogenase, Chain A, domain 1"/>
    <property type="match status" value="1"/>
</dbReference>
<dbReference type="FunFam" id="3.40.309.10:FF:000012">
    <property type="entry name" value="Betaine aldehyde dehydrogenase"/>
    <property type="match status" value="1"/>
</dbReference>
<evidence type="ECO:0000256" key="4">
    <source>
        <dbReference type="RuleBase" id="RU003345"/>
    </source>
</evidence>
<name>A0A2P8QAS6_9ACTN</name>
<dbReference type="Proteomes" id="UP000240429">
    <property type="component" value="Unassembled WGS sequence"/>
</dbReference>
<dbReference type="Gene3D" id="3.40.309.10">
    <property type="entry name" value="Aldehyde Dehydrogenase, Chain A, domain 2"/>
    <property type="match status" value="1"/>
</dbReference>
<dbReference type="CDD" id="cd07112">
    <property type="entry name" value="ALDH_GABALDH-PuuC"/>
    <property type="match status" value="1"/>
</dbReference>
<dbReference type="EMBL" id="PYBJ01000006">
    <property type="protein sequence ID" value="PSM43369.1"/>
    <property type="molecule type" value="Genomic_DNA"/>
</dbReference>
<dbReference type="FunFam" id="3.40.605.10:FF:000001">
    <property type="entry name" value="Aldehyde dehydrogenase 1"/>
    <property type="match status" value="1"/>
</dbReference>
<evidence type="ECO:0000259" key="6">
    <source>
        <dbReference type="Pfam" id="PF00171"/>
    </source>
</evidence>
<evidence type="ECO:0000256" key="5">
    <source>
        <dbReference type="SAM" id="MobiDB-lite"/>
    </source>
</evidence>
<dbReference type="GO" id="GO:0016620">
    <property type="term" value="F:oxidoreductase activity, acting on the aldehyde or oxo group of donors, NAD or NADP as acceptor"/>
    <property type="evidence" value="ECO:0007669"/>
    <property type="project" value="InterPro"/>
</dbReference>
<dbReference type="InterPro" id="IPR029510">
    <property type="entry name" value="Ald_DH_CS_GLU"/>
</dbReference>
<evidence type="ECO:0000256" key="1">
    <source>
        <dbReference type="ARBA" id="ARBA00009986"/>
    </source>
</evidence>
<evidence type="ECO:0000256" key="2">
    <source>
        <dbReference type="ARBA" id="ARBA00023002"/>
    </source>
</evidence>
<dbReference type="Pfam" id="PF00171">
    <property type="entry name" value="Aldedh"/>
    <property type="match status" value="1"/>
</dbReference>
<keyword evidence="8" id="KW-1185">Reference proteome</keyword>
<dbReference type="InterPro" id="IPR016161">
    <property type="entry name" value="Ald_DH/histidinol_DH"/>
</dbReference>
<evidence type="ECO:0000313" key="7">
    <source>
        <dbReference type="EMBL" id="PSM43369.1"/>
    </source>
</evidence>
<feature type="active site" evidence="3">
    <location>
        <position position="279"/>
    </location>
</feature>
<accession>A0A2P8QAS6</accession>
<dbReference type="PROSITE" id="PS00687">
    <property type="entry name" value="ALDEHYDE_DEHYDR_GLU"/>
    <property type="match status" value="1"/>
</dbReference>
<dbReference type="AlphaFoldDB" id="A0A2P8QAS6"/>